<dbReference type="InterPro" id="IPR052892">
    <property type="entry name" value="NA-targeting_endonuclease"/>
</dbReference>
<dbReference type="GO" id="GO:0003676">
    <property type="term" value="F:nucleic acid binding"/>
    <property type="evidence" value="ECO:0007669"/>
    <property type="project" value="InterPro"/>
</dbReference>
<dbReference type="CDD" id="cd00085">
    <property type="entry name" value="HNHc"/>
    <property type="match status" value="1"/>
</dbReference>
<protein>
    <recommendedName>
        <fullName evidence="1">HNH nuclease domain-containing protein</fullName>
    </recommendedName>
</protein>
<dbReference type="PANTHER" id="PTHR33877">
    <property type="entry name" value="SLL1193 PROTEIN"/>
    <property type="match status" value="1"/>
</dbReference>
<dbReference type="GO" id="GO:0004519">
    <property type="term" value="F:endonuclease activity"/>
    <property type="evidence" value="ECO:0007669"/>
    <property type="project" value="InterPro"/>
</dbReference>
<dbReference type="InterPro" id="IPR003615">
    <property type="entry name" value="HNH_nuc"/>
</dbReference>
<dbReference type="Pfam" id="PF01844">
    <property type="entry name" value="HNH"/>
    <property type="match status" value="1"/>
</dbReference>
<accession>A0A2T3WD16</accession>
<dbReference type="OrthoDB" id="9802901at2"/>
<dbReference type="Proteomes" id="UP000240317">
    <property type="component" value="Unassembled WGS sequence"/>
</dbReference>
<evidence type="ECO:0000313" key="2">
    <source>
        <dbReference type="EMBL" id="PTA69786.1"/>
    </source>
</evidence>
<gene>
    <name evidence="2" type="ORF">C8263_01880</name>
</gene>
<dbReference type="SMART" id="SM00507">
    <property type="entry name" value="HNHc"/>
    <property type="match status" value="1"/>
</dbReference>
<dbReference type="GO" id="GO:0008270">
    <property type="term" value="F:zinc ion binding"/>
    <property type="evidence" value="ECO:0007669"/>
    <property type="project" value="InterPro"/>
</dbReference>
<proteinExistence type="predicted"/>
<comment type="caution">
    <text evidence="2">The sequence shown here is derived from an EMBL/GenBank/DDBJ whole genome shotgun (WGS) entry which is preliminary data.</text>
</comment>
<dbReference type="AlphaFoldDB" id="A0A2T3WD16"/>
<dbReference type="RefSeq" id="WP_107136378.1">
    <property type="nucleotide sequence ID" value="NZ_PYSV01000001.1"/>
</dbReference>
<evidence type="ECO:0000259" key="1">
    <source>
        <dbReference type="SMART" id="SM00507"/>
    </source>
</evidence>
<dbReference type="EMBL" id="PYSV01000001">
    <property type="protein sequence ID" value="PTA69786.1"/>
    <property type="molecule type" value="Genomic_DNA"/>
</dbReference>
<feature type="domain" description="HNH nuclease" evidence="1">
    <location>
        <begin position="78"/>
        <end position="131"/>
    </location>
</feature>
<name>A0A2T3WD16_9DEIO</name>
<keyword evidence="3" id="KW-1185">Reference proteome</keyword>
<organism evidence="2 3">
    <name type="scientific">Deinococcus arcticus</name>
    <dbReference type="NCBI Taxonomy" id="2136176"/>
    <lineage>
        <taxon>Bacteria</taxon>
        <taxon>Thermotogati</taxon>
        <taxon>Deinococcota</taxon>
        <taxon>Deinococci</taxon>
        <taxon>Deinococcales</taxon>
        <taxon>Deinococcaceae</taxon>
        <taxon>Deinococcus</taxon>
    </lineage>
</organism>
<reference evidence="2 3" key="1">
    <citation type="submission" date="2018-03" db="EMBL/GenBank/DDBJ databases">
        <title>Draft genome of Deinococcus sp. OD32.</title>
        <authorList>
            <person name="Wang X.-P."/>
            <person name="Du Z.-J."/>
        </authorList>
    </citation>
    <scope>NUCLEOTIDE SEQUENCE [LARGE SCALE GENOMIC DNA]</scope>
    <source>
        <strain evidence="2 3">OD32</strain>
    </source>
</reference>
<sequence>MNSETRTCRVCRRPLSIENFPKNRPDGSRHYRCLDCQAAAYRQRYGQDDRRRAFQIAYSMNGSVLRRFPHLQAVEPGWLAQLFWATPACAYCGLPNEQNGLGFQIDHIQPLSRGGRHEPQNLVLACAQCNRAKWNLTRAEFEEWLARAAQRLTQKPPPPNVL</sequence>
<dbReference type="Gene3D" id="1.10.30.50">
    <property type="match status" value="1"/>
</dbReference>
<dbReference type="PANTHER" id="PTHR33877:SF2">
    <property type="entry name" value="OS07G0170200 PROTEIN"/>
    <property type="match status" value="1"/>
</dbReference>
<evidence type="ECO:0000313" key="3">
    <source>
        <dbReference type="Proteomes" id="UP000240317"/>
    </source>
</evidence>
<dbReference type="InterPro" id="IPR002711">
    <property type="entry name" value="HNH"/>
</dbReference>